<feature type="domain" description="Acyl-CoA dehydrogenase/oxidase N-terminal" evidence="8">
    <location>
        <begin position="14"/>
        <end position="115"/>
    </location>
</feature>
<dbReference type="InterPro" id="IPR009075">
    <property type="entry name" value="AcylCo_DH/oxidase_C"/>
</dbReference>
<comment type="similarity">
    <text evidence="2 5">Belongs to the acyl-CoA dehydrogenase family.</text>
</comment>
<evidence type="ECO:0000259" key="7">
    <source>
        <dbReference type="Pfam" id="PF02770"/>
    </source>
</evidence>
<dbReference type="EMBL" id="BAABHF010000024">
    <property type="protein sequence ID" value="GAA4499277.1"/>
    <property type="molecule type" value="Genomic_DNA"/>
</dbReference>
<dbReference type="Pfam" id="PF02770">
    <property type="entry name" value="Acyl-CoA_dh_M"/>
    <property type="match status" value="1"/>
</dbReference>
<feature type="domain" description="Acyl-CoA dehydrogenase/oxidase C-terminal" evidence="6">
    <location>
        <begin position="226"/>
        <end position="374"/>
    </location>
</feature>
<evidence type="ECO:0000259" key="8">
    <source>
        <dbReference type="Pfam" id="PF02771"/>
    </source>
</evidence>
<dbReference type="InterPro" id="IPR006091">
    <property type="entry name" value="Acyl-CoA_Oxase/DH_mid-dom"/>
</dbReference>
<name>A0ABP8Q8Z0_9ACTN</name>
<evidence type="ECO:0000313" key="9">
    <source>
        <dbReference type="EMBL" id="GAA4499277.1"/>
    </source>
</evidence>
<evidence type="ECO:0000256" key="5">
    <source>
        <dbReference type="RuleBase" id="RU362125"/>
    </source>
</evidence>
<evidence type="ECO:0000256" key="2">
    <source>
        <dbReference type="ARBA" id="ARBA00009347"/>
    </source>
</evidence>
<dbReference type="Pfam" id="PF00441">
    <property type="entry name" value="Acyl-CoA_dh_1"/>
    <property type="match status" value="1"/>
</dbReference>
<evidence type="ECO:0000256" key="3">
    <source>
        <dbReference type="ARBA" id="ARBA00022630"/>
    </source>
</evidence>
<dbReference type="SUPFAM" id="SSF47203">
    <property type="entry name" value="Acyl-CoA dehydrogenase C-terminal domain-like"/>
    <property type="match status" value="1"/>
</dbReference>
<dbReference type="Gene3D" id="1.10.540.10">
    <property type="entry name" value="Acyl-CoA dehydrogenase/oxidase, N-terminal domain"/>
    <property type="match status" value="1"/>
</dbReference>
<gene>
    <name evidence="9" type="ORF">GCM10023191_045860</name>
</gene>
<dbReference type="Proteomes" id="UP001500503">
    <property type="component" value="Unassembled WGS sequence"/>
</dbReference>
<evidence type="ECO:0000256" key="1">
    <source>
        <dbReference type="ARBA" id="ARBA00001974"/>
    </source>
</evidence>
<dbReference type="InterPro" id="IPR037069">
    <property type="entry name" value="AcylCoA_DH/ox_N_sf"/>
</dbReference>
<keyword evidence="10" id="KW-1185">Reference proteome</keyword>
<dbReference type="PROSITE" id="PS00072">
    <property type="entry name" value="ACYL_COA_DH_1"/>
    <property type="match status" value="1"/>
</dbReference>
<dbReference type="PIRSF" id="PIRSF016578">
    <property type="entry name" value="HsaA"/>
    <property type="match status" value="1"/>
</dbReference>
<keyword evidence="4 5" id="KW-0274">FAD</keyword>
<dbReference type="RefSeq" id="WP_345466983.1">
    <property type="nucleotide sequence ID" value="NZ_BAABHF010000024.1"/>
</dbReference>
<dbReference type="Pfam" id="PF02771">
    <property type="entry name" value="Acyl-CoA_dh_N"/>
    <property type="match status" value="1"/>
</dbReference>
<dbReference type="InterPro" id="IPR036250">
    <property type="entry name" value="AcylCo_DH-like_C"/>
</dbReference>
<dbReference type="Gene3D" id="1.20.140.10">
    <property type="entry name" value="Butyryl-CoA Dehydrogenase, subunit A, domain 3"/>
    <property type="match status" value="1"/>
</dbReference>
<proteinExistence type="inferred from homology"/>
<comment type="cofactor">
    <cofactor evidence="1 5">
        <name>FAD</name>
        <dbReference type="ChEBI" id="CHEBI:57692"/>
    </cofactor>
</comment>
<dbReference type="Gene3D" id="2.40.110.10">
    <property type="entry name" value="Butyryl-CoA Dehydrogenase, subunit A, domain 2"/>
    <property type="match status" value="1"/>
</dbReference>
<dbReference type="InterPro" id="IPR046373">
    <property type="entry name" value="Acyl-CoA_Oxase/DH_mid-dom_sf"/>
</dbReference>
<dbReference type="InterPro" id="IPR006089">
    <property type="entry name" value="Acyl-CoA_DH_CS"/>
</dbReference>
<comment type="caution">
    <text evidence="9">The sequence shown here is derived from an EMBL/GenBank/DDBJ whole genome shotgun (WGS) entry which is preliminary data.</text>
</comment>
<dbReference type="SUPFAM" id="SSF56645">
    <property type="entry name" value="Acyl-CoA dehydrogenase NM domain-like"/>
    <property type="match status" value="1"/>
</dbReference>
<organism evidence="9 10">
    <name type="scientific">Actinoallomurus oryzae</name>
    <dbReference type="NCBI Taxonomy" id="502180"/>
    <lineage>
        <taxon>Bacteria</taxon>
        <taxon>Bacillati</taxon>
        <taxon>Actinomycetota</taxon>
        <taxon>Actinomycetes</taxon>
        <taxon>Streptosporangiales</taxon>
        <taxon>Thermomonosporaceae</taxon>
        <taxon>Actinoallomurus</taxon>
    </lineage>
</organism>
<reference evidence="10" key="1">
    <citation type="journal article" date="2019" name="Int. J. Syst. Evol. Microbiol.">
        <title>The Global Catalogue of Microorganisms (GCM) 10K type strain sequencing project: providing services to taxonomists for standard genome sequencing and annotation.</title>
        <authorList>
            <consortium name="The Broad Institute Genomics Platform"/>
            <consortium name="The Broad Institute Genome Sequencing Center for Infectious Disease"/>
            <person name="Wu L."/>
            <person name="Ma J."/>
        </authorList>
    </citation>
    <scope>NUCLEOTIDE SEQUENCE [LARGE SCALE GENOMIC DNA]</scope>
    <source>
        <strain evidence="10">JCM 17933</strain>
    </source>
</reference>
<keyword evidence="3 5" id="KW-0285">Flavoprotein</keyword>
<feature type="domain" description="Acyl-CoA oxidase/dehydrogenase middle" evidence="7">
    <location>
        <begin position="121"/>
        <end position="212"/>
    </location>
</feature>
<protein>
    <submittedName>
        <fullName evidence="9">Acyl-CoA dehydrogenase</fullName>
    </submittedName>
</protein>
<dbReference type="PANTHER" id="PTHR43884:SF12">
    <property type="entry name" value="ISOVALERYL-COA DEHYDROGENASE, MITOCHONDRIAL-RELATED"/>
    <property type="match status" value="1"/>
</dbReference>
<dbReference type="InterPro" id="IPR013786">
    <property type="entry name" value="AcylCoA_DH/ox_N"/>
</dbReference>
<keyword evidence="5" id="KW-0560">Oxidoreductase</keyword>
<evidence type="ECO:0000313" key="10">
    <source>
        <dbReference type="Proteomes" id="UP001500503"/>
    </source>
</evidence>
<accession>A0ABP8Q8Z0</accession>
<sequence>MPMTPAVPGELLPRLRELVAREIRPRADEDEAHSRFPRDLCRSLGSLGVLGLPYPQEFGGSGWCFEDYLRAIELLAGGWLTIAETVAVHTLACFPVATYGDSAQRKELLPAMLGGDLLGSYCLSEPGAGSDAASLTTRAVLDSEHFVVDGTKAWITHAGHADFYNLFVRTGAEGPGGISCLLADKDTPGLSPDRPEKKMGLTGSPVAQVHLSEARVPRARLVGELGKGFSIAMSALDRGRLGIAACAVGLSQAALDVATDYAMTRRQFGRPVGEFQGVAFMLADMATAIEAGRALYRSAARRLDAGEDITKEAAMAKLFCTDTAMRVTTDAVQILGAVGYTDRYPVERYMREAKVLQIFEGTNQIQRLVISRRLAAQRRDAAADENR</sequence>
<evidence type="ECO:0000259" key="6">
    <source>
        <dbReference type="Pfam" id="PF00441"/>
    </source>
</evidence>
<dbReference type="InterPro" id="IPR009100">
    <property type="entry name" value="AcylCoA_DH/oxidase_NM_dom_sf"/>
</dbReference>
<dbReference type="PANTHER" id="PTHR43884">
    <property type="entry name" value="ACYL-COA DEHYDROGENASE"/>
    <property type="match status" value="1"/>
</dbReference>
<evidence type="ECO:0000256" key="4">
    <source>
        <dbReference type="ARBA" id="ARBA00022827"/>
    </source>
</evidence>